<keyword evidence="13 18" id="KW-0520">NAD</keyword>
<comment type="function">
    <text evidence="18">Core subunit of the mitochondrial membrane respiratory chain NADH dehydrogenase (Complex I) which catalyzes electron transfer from NADH through the respiratory chain, using ubiquinone as an electron acceptor. Essential for the catalytic activity and assembly of complex I.</text>
</comment>
<dbReference type="GeneID" id="20524633"/>
<reference evidence="20" key="2">
    <citation type="journal article" date="2016" name="Mitochondrial DNA">
        <title>Complete mitochondrial genome of Aeolesthes oenochrous (Fairmaire) (Coleoptera: Cerambycidae): an endangered and colorful longhorn beetle.</title>
        <authorList>
            <person name="Chiu W.C.H."/>
            <person name="Yeh W.B."/>
            <person name="Chen M.E."/>
            <person name="Yang M.M."/>
        </authorList>
    </citation>
    <scope>NUCLEOTIDE SEQUENCE</scope>
</reference>
<keyword evidence="16 18" id="KW-0472">Membrane</keyword>
<dbReference type="InterPro" id="IPR050175">
    <property type="entry name" value="Complex_I_Subunit_2"/>
</dbReference>
<keyword evidence="9 18" id="KW-0999">Mitochondrion inner membrane</keyword>
<evidence type="ECO:0000256" key="17">
    <source>
        <dbReference type="ARBA" id="ARBA00049551"/>
    </source>
</evidence>
<evidence type="ECO:0000256" key="1">
    <source>
        <dbReference type="ARBA" id="ARBA00003257"/>
    </source>
</evidence>
<feature type="transmembrane region" description="Helical" evidence="18">
    <location>
        <begin position="239"/>
        <end position="258"/>
    </location>
</feature>
<evidence type="ECO:0000256" key="14">
    <source>
        <dbReference type="ARBA" id="ARBA00023075"/>
    </source>
</evidence>
<dbReference type="Pfam" id="PF00361">
    <property type="entry name" value="Proton_antipo_M"/>
    <property type="match status" value="1"/>
</dbReference>
<evidence type="ECO:0000256" key="5">
    <source>
        <dbReference type="ARBA" id="ARBA00021008"/>
    </source>
</evidence>
<feature type="transmembrane region" description="Helical" evidence="18">
    <location>
        <begin position="56"/>
        <end position="78"/>
    </location>
</feature>
<evidence type="ECO:0000256" key="11">
    <source>
        <dbReference type="ARBA" id="ARBA00022982"/>
    </source>
</evidence>
<accession>A0A090AN87</accession>
<reference evidence="20" key="1">
    <citation type="submission" date="2012-03" db="EMBL/GenBank/DDBJ databases">
        <authorList>
            <person name="Chiu W.C."/>
            <person name="Yeh W."/>
        </authorList>
    </citation>
    <scope>NUCLEOTIDE SEQUENCE</scope>
</reference>
<evidence type="ECO:0000313" key="20">
    <source>
        <dbReference type="EMBL" id="BAP59119.1"/>
    </source>
</evidence>
<evidence type="ECO:0000256" key="15">
    <source>
        <dbReference type="ARBA" id="ARBA00023128"/>
    </source>
</evidence>
<keyword evidence="11 18" id="KW-0249">Electron transport</keyword>
<dbReference type="PANTHER" id="PTHR46552:SF1">
    <property type="entry name" value="NADH-UBIQUINONE OXIDOREDUCTASE CHAIN 2"/>
    <property type="match status" value="1"/>
</dbReference>
<dbReference type="InterPro" id="IPR001750">
    <property type="entry name" value="ND/Mrp_TM"/>
</dbReference>
<keyword evidence="12 18" id="KW-1133">Transmembrane helix</keyword>
<name>A0A090AN87_9CUCU</name>
<evidence type="ECO:0000259" key="19">
    <source>
        <dbReference type="Pfam" id="PF00361"/>
    </source>
</evidence>
<feature type="transmembrane region" description="Helical" evidence="18">
    <location>
        <begin position="7"/>
        <end position="27"/>
    </location>
</feature>
<feature type="transmembrane region" description="Helical" evidence="18">
    <location>
        <begin position="90"/>
        <end position="113"/>
    </location>
</feature>
<dbReference type="InterPro" id="IPR003917">
    <property type="entry name" value="NADH_UbQ_OxRdtase_chain2"/>
</dbReference>
<comment type="similarity">
    <text evidence="3 18">Belongs to the complex I subunit 2 family.</text>
</comment>
<dbReference type="CTD" id="4536"/>
<geneLocation type="mitochondrion" evidence="20"/>
<protein>
    <recommendedName>
        <fullName evidence="5 18">NADH-ubiquinone oxidoreductase chain 2</fullName>
        <ecNumber evidence="4 18">7.1.1.2</ecNumber>
    </recommendedName>
</protein>
<keyword evidence="10 18" id="KW-1278">Translocase</keyword>
<feature type="domain" description="NADH:quinone oxidoreductase/Mrp antiporter transmembrane" evidence="19">
    <location>
        <begin position="23"/>
        <end position="285"/>
    </location>
</feature>
<dbReference type="GO" id="GO:0005743">
    <property type="term" value="C:mitochondrial inner membrane"/>
    <property type="evidence" value="ECO:0007669"/>
    <property type="project" value="UniProtKB-SubCell"/>
</dbReference>
<comment type="subcellular location">
    <subcellularLocation>
        <location evidence="2 18">Mitochondrion inner membrane</location>
        <topology evidence="2 18">Multi-pass membrane protein</topology>
    </subcellularLocation>
</comment>
<feature type="transmembrane region" description="Helical" evidence="18">
    <location>
        <begin position="311"/>
        <end position="334"/>
    </location>
</feature>
<keyword evidence="7 18" id="KW-0679">Respiratory chain</keyword>
<evidence type="ECO:0000256" key="8">
    <source>
        <dbReference type="ARBA" id="ARBA00022692"/>
    </source>
</evidence>
<comment type="function">
    <text evidence="1">Core subunit of the mitochondrial membrane respiratory chain NADH dehydrogenase (Complex I) that is believed to belong to the minimal assembly required for catalysis. Complex I functions in the transfer of electrons from NADH to the respiratory chain. The immediate electron acceptor for the enzyme is believed to be ubiquinone.</text>
</comment>
<dbReference type="EMBL" id="AB703463">
    <property type="protein sequence ID" value="BAP59119.1"/>
    <property type="molecule type" value="Genomic_DNA"/>
</dbReference>
<evidence type="ECO:0000256" key="16">
    <source>
        <dbReference type="ARBA" id="ARBA00023136"/>
    </source>
</evidence>
<evidence type="ECO:0000256" key="12">
    <source>
        <dbReference type="ARBA" id="ARBA00022989"/>
    </source>
</evidence>
<evidence type="ECO:0000256" key="13">
    <source>
        <dbReference type="ARBA" id="ARBA00023027"/>
    </source>
</evidence>
<dbReference type="PRINTS" id="PR01436">
    <property type="entry name" value="NADHDHGNASE2"/>
</dbReference>
<evidence type="ECO:0000256" key="2">
    <source>
        <dbReference type="ARBA" id="ARBA00004448"/>
    </source>
</evidence>
<keyword evidence="15 18" id="KW-0496">Mitochondrion</keyword>
<feature type="transmembrane region" description="Helical" evidence="18">
    <location>
        <begin position="146"/>
        <end position="167"/>
    </location>
</feature>
<dbReference type="AlphaFoldDB" id="A0A090AN87"/>
<organism evidence="20">
    <name type="scientific">Aeolesthes oenochrous</name>
    <dbReference type="NCBI Taxonomy" id="1162206"/>
    <lineage>
        <taxon>Eukaryota</taxon>
        <taxon>Metazoa</taxon>
        <taxon>Ecdysozoa</taxon>
        <taxon>Arthropoda</taxon>
        <taxon>Hexapoda</taxon>
        <taxon>Insecta</taxon>
        <taxon>Pterygota</taxon>
        <taxon>Neoptera</taxon>
        <taxon>Endopterygota</taxon>
        <taxon>Coleoptera</taxon>
        <taxon>Polyphaga</taxon>
        <taxon>Cucujiformia</taxon>
        <taxon>Chrysomeloidea</taxon>
        <taxon>Cerambycidae</taxon>
        <taxon>Cerambycinae</taxon>
        <taxon>Cerambycini</taxon>
        <taxon>Aeolesthes</taxon>
    </lineage>
</organism>
<dbReference type="GO" id="GO:0006120">
    <property type="term" value="P:mitochondrial electron transport, NADH to ubiquinone"/>
    <property type="evidence" value="ECO:0007669"/>
    <property type="project" value="InterPro"/>
</dbReference>
<evidence type="ECO:0000256" key="3">
    <source>
        <dbReference type="ARBA" id="ARBA00007012"/>
    </source>
</evidence>
<evidence type="ECO:0000256" key="4">
    <source>
        <dbReference type="ARBA" id="ARBA00012944"/>
    </source>
</evidence>
<keyword evidence="8 18" id="KW-0812">Transmembrane</keyword>
<comment type="catalytic activity">
    <reaction evidence="17 18">
        <text>a ubiquinone + NADH + 5 H(+)(in) = a ubiquinol + NAD(+) + 4 H(+)(out)</text>
        <dbReference type="Rhea" id="RHEA:29091"/>
        <dbReference type="Rhea" id="RHEA-COMP:9565"/>
        <dbReference type="Rhea" id="RHEA-COMP:9566"/>
        <dbReference type="ChEBI" id="CHEBI:15378"/>
        <dbReference type="ChEBI" id="CHEBI:16389"/>
        <dbReference type="ChEBI" id="CHEBI:17976"/>
        <dbReference type="ChEBI" id="CHEBI:57540"/>
        <dbReference type="ChEBI" id="CHEBI:57945"/>
        <dbReference type="EC" id="7.1.1.2"/>
    </reaction>
</comment>
<evidence type="ECO:0000256" key="10">
    <source>
        <dbReference type="ARBA" id="ARBA00022967"/>
    </source>
</evidence>
<proteinExistence type="inferred from homology"/>
<dbReference type="RefSeq" id="YP_009073569.1">
    <property type="nucleotide sequence ID" value="NC_025243.1"/>
</dbReference>
<keyword evidence="6" id="KW-0813">Transport</keyword>
<evidence type="ECO:0000256" key="18">
    <source>
        <dbReference type="RuleBase" id="RU003403"/>
    </source>
</evidence>
<dbReference type="GO" id="GO:0008137">
    <property type="term" value="F:NADH dehydrogenase (ubiquinone) activity"/>
    <property type="evidence" value="ECO:0007669"/>
    <property type="project" value="UniProtKB-EC"/>
</dbReference>
<dbReference type="PANTHER" id="PTHR46552">
    <property type="entry name" value="NADH-UBIQUINONE OXIDOREDUCTASE CHAIN 2"/>
    <property type="match status" value="1"/>
</dbReference>
<feature type="transmembrane region" description="Helical" evidence="18">
    <location>
        <begin position="197"/>
        <end position="218"/>
    </location>
</feature>
<evidence type="ECO:0000256" key="6">
    <source>
        <dbReference type="ARBA" id="ARBA00022448"/>
    </source>
</evidence>
<keyword evidence="14 18" id="KW-0830">Ubiquinone</keyword>
<evidence type="ECO:0000256" key="7">
    <source>
        <dbReference type="ARBA" id="ARBA00022660"/>
    </source>
</evidence>
<feature type="transmembrane region" description="Helical" evidence="18">
    <location>
        <begin position="270"/>
        <end position="290"/>
    </location>
</feature>
<dbReference type="EC" id="7.1.1.2" evidence="4 18"/>
<evidence type="ECO:0000256" key="9">
    <source>
        <dbReference type="ARBA" id="ARBA00022792"/>
    </source>
</evidence>
<sequence length="337" mass="38916">MLKFYKILFLNTLMLGTLIAISSYSWFSMWMGLEINLLSIIPLLTDPKNVYPSESALKYFITQAMASSALLFSIIMSMNMTEFLPQNSNYWMMMIMNSALLTKMGSAPIHVWFPEVMEGLNWVNSLIMLTWQKIAPMVLLMYNNKMTTFMTFVIIFSSAISGIQGLNQISLRKILAYSSINHIGWMIASMLNSKTIWSIYFTIYTIITMNIIFIFKQLNVFYLKQMLNSMNNSKMNKMIFILNFLSLGGLPPFLGFFPKWLTINNLAANNFFSLSLILIIFTLMTLFFYLRVTFSTLVINSNESLIYENKNYKFSVILFNCMALMGLAVCTMIFSMF</sequence>
<gene>
    <name evidence="20" type="primary">ND2</name>
</gene>